<proteinExistence type="predicted"/>
<dbReference type="PANTHER" id="PTHR48258">
    <property type="entry name" value="DUF4218 DOMAIN-CONTAINING PROTEIN-RELATED"/>
    <property type="match status" value="1"/>
</dbReference>
<reference evidence="2" key="1">
    <citation type="submission" date="2023-02" db="EMBL/GenBank/DDBJ databases">
        <title>Genome of toxic invasive species Heracleum sosnowskyi carries increased number of genes despite the absence of recent whole-genome duplications.</title>
        <authorList>
            <person name="Schelkunov M."/>
            <person name="Shtratnikova V."/>
            <person name="Makarenko M."/>
            <person name="Klepikova A."/>
            <person name="Omelchenko D."/>
            <person name="Novikova G."/>
            <person name="Obukhova E."/>
            <person name="Bogdanov V."/>
            <person name="Penin A."/>
            <person name="Logacheva M."/>
        </authorList>
    </citation>
    <scope>NUCLEOTIDE SEQUENCE</scope>
    <source>
        <strain evidence="2">Hsosn_3</strain>
        <tissue evidence="2">Leaf</tissue>
    </source>
</reference>
<comment type="caution">
    <text evidence="2">The sequence shown here is derived from an EMBL/GenBank/DDBJ whole genome shotgun (WGS) entry which is preliminary data.</text>
</comment>
<dbReference type="Proteomes" id="UP001237642">
    <property type="component" value="Unassembled WGS sequence"/>
</dbReference>
<dbReference type="AlphaFoldDB" id="A0AAD8HJY4"/>
<evidence type="ECO:0000313" key="3">
    <source>
        <dbReference type="Proteomes" id="UP001237642"/>
    </source>
</evidence>
<organism evidence="2 3">
    <name type="scientific">Heracleum sosnowskyi</name>
    <dbReference type="NCBI Taxonomy" id="360622"/>
    <lineage>
        <taxon>Eukaryota</taxon>
        <taxon>Viridiplantae</taxon>
        <taxon>Streptophyta</taxon>
        <taxon>Embryophyta</taxon>
        <taxon>Tracheophyta</taxon>
        <taxon>Spermatophyta</taxon>
        <taxon>Magnoliopsida</taxon>
        <taxon>eudicotyledons</taxon>
        <taxon>Gunneridae</taxon>
        <taxon>Pentapetalae</taxon>
        <taxon>asterids</taxon>
        <taxon>campanulids</taxon>
        <taxon>Apiales</taxon>
        <taxon>Apiaceae</taxon>
        <taxon>Apioideae</taxon>
        <taxon>apioid superclade</taxon>
        <taxon>Tordylieae</taxon>
        <taxon>Tordyliinae</taxon>
        <taxon>Heracleum</taxon>
    </lineage>
</organism>
<feature type="region of interest" description="Disordered" evidence="1">
    <location>
        <begin position="233"/>
        <end position="276"/>
    </location>
</feature>
<feature type="compositionally biased region" description="Acidic residues" evidence="1">
    <location>
        <begin position="241"/>
        <end position="261"/>
    </location>
</feature>
<dbReference type="EMBL" id="JAUIZM010000008">
    <property type="protein sequence ID" value="KAK1368586.1"/>
    <property type="molecule type" value="Genomic_DNA"/>
</dbReference>
<reference evidence="2" key="2">
    <citation type="submission" date="2023-05" db="EMBL/GenBank/DDBJ databases">
        <authorList>
            <person name="Schelkunov M.I."/>
        </authorList>
    </citation>
    <scope>NUCLEOTIDE SEQUENCE</scope>
    <source>
        <strain evidence="2">Hsosn_3</strain>
        <tissue evidence="2">Leaf</tissue>
    </source>
</reference>
<evidence type="ECO:0000256" key="1">
    <source>
        <dbReference type="SAM" id="MobiDB-lite"/>
    </source>
</evidence>
<keyword evidence="3" id="KW-1185">Reference proteome</keyword>
<protein>
    <submittedName>
        <fullName evidence="2">Uncharacterized protein</fullName>
    </submittedName>
</protein>
<accession>A0AAD8HJY4</accession>
<gene>
    <name evidence="2" type="ORF">POM88_034678</name>
</gene>
<sequence length="276" mass="32122">MYANIRASTWCWRTRYLDDREYTAANNYVLFNCPEVAPYIEIFTNGLREHNPHINGAEIDKCLESDFAMWFKLYAQNTSLVPNEFVRDLASGPLRSVRSVPVYYVNGYKFHTRTYGANKSTFNSGVCIKGSNYSETSNDYFGILEEILIIEYPRRSIKRTALFKSMQTMQVFFCNYPSIRRDKVDWLVVCKVKARPLVELPQISESRNQDAYQDDFPEHLDVIRTDDIPTHLDDIEGTSIDLDDDEESPEEEIEIDSDEEEFSKTDESDFYDSDDA</sequence>
<evidence type="ECO:0000313" key="2">
    <source>
        <dbReference type="EMBL" id="KAK1368586.1"/>
    </source>
</evidence>
<dbReference type="PANTHER" id="PTHR48258:SF4">
    <property type="entry name" value="DUF4216 DOMAIN-CONTAINING PROTEIN"/>
    <property type="match status" value="1"/>
</dbReference>
<name>A0AAD8HJY4_9APIA</name>